<accession>A0A0E9PHJ7</accession>
<keyword evidence="1" id="KW-0472">Membrane</keyword>
<protein>
    <submittedName>
        <fullName evidence="2">Uncharacterized protein</fullName>
    </submittedName>
</protein>
<keyword evidence="1" id="KW-0812">Transmembrane</keyword>
<reference evidence="2" key="2">
    <citation type="journal article" date="2015" name="Fish Shellfish Immunol.">
        <title>Early steps in the European eel (Anguilla anguilla)-Vibrio vulnificus interaction in the gills: Role of the RtxA13 toxin.</title>
        <authorList>
            <person name="Callol A."/>
            <person name="Pajuelo D."/>
            <person name="Ebbesson L."/>
            <person name="Teles M."/>
            <person name="MacKenzie S."/>
            <person name="Amaro C."/>
        </authorList>
    </citation>
    <scope>NUCLEOTIDE SEQUENCE</scope>
</reference>
<dbReference type="AlphaFoldDB" id="A0A0E9PHJ7"/>
<feature type="transmembrane region" description="Helical" evidence="1">
    <location>
        <begin position="12"/>
        <end position="33"/>
    </location>
</feature>
<reference evidence="2" key="1">
    <citation type="submission" date="2014-11" db="EMBL/GenBank/DDBJ databases">
        <authorList>
            <person name="Amaro Gonzalez C."/>
        </authorList>
    </citation>
    <scope>NUCLEOTIDE SEQUENCE</scope>
</reference>
<proteinExistence type="predicted"/>
<keyword evidence="1" id="KW-1133">Transmembrane helix</keyword>
<organism evidence="2">
    <name type="scientific">Anguilla anguilla</name>
    <name type="common">European freshwater eel</name>
    <name type="synonym">Muraena anguilla</name>
    <dbReference type="NCBI Taxonomy" id="7936"/>
    <lineage>
        <taxon>Eukaryota</taxon>
        <taxon>Metazoa</taxon>
        <taxon>Chordata</taxon>
        <taxon>Craniata</taxon>
        <taxon>Vertebrata</taxon>
        <taxon>Euteleostomi</taxon>
        <taxon>Actinopterygii</taxon>
        <taxon>Neopterygii</taxon>
        <taxon>Teleostei</taxon>
        <taxon>Anguilliformes</taxon>
        <taxon>Anguillidae</taxon>
        <taxon>Anguilla</taxon>
    </lineage>
</organism>
<dbReference type="EMBL" id="GBXM01104476">
    <property type="protein sequence ID" value="JAH04101.1"/>
    <property type="molecule type" value="Transcribed_RNA"/>
</dbReference>
<evidence type="ECO:0000256" key="1">
    <source>
        <dbReference type="SAM" id="Phobius"/>
    </source>
</evidence>
<evidence type="ECO:0000313" key="2">
    <source>
        <dbReference type="EMBL" id="JAH04101.1"/>
    </source>
</evidence>
<sequence>MCFHFILKFPSFSPLLALILFPLFFFFSCDFSFTG</sequence>
<name>A0A0E9PHJ7_ANGAN</name>